<name>A0A8S0R148_OLEEU</name>
<feature type="non-terminal residue" evidence="1">
    <location>
        <position position="1"/>
    </location>
</feature>
<evidence type="ECO:0000313" key="1">
    <source>
        <dbReference type="EMBL" id="CAA2971838.1"/>
    </source>
</evidence>
<comment type="caution">
    <text evidence="1">The sequence shown here is derived from an EMBL/GenBank/DDBJ whole genome shotgun (WGS) entry which is preliminary data.</text>
</comment>
<dbReference type="AlphaFoldDB" id="A0A8S0R148"/>
<organism evidence="1 2">
    <name type="scientific">Olea europaea subsp. europaea</name>
    <dbReference type="NCBI Taxonomy" id="158383"/>
    <lineage>
        <taxon>Eukaryota</taxon>
        <taxon>Viridiplantae</taxon>
        <taxon>Streptophyta</taxon>
        <taxon>Embryophyta</taxon>
        <taxon>Tracheophyta</taxon>
        <taxon>Spermatophyta</taxon>
        <taxon>Magnoliopsida</taxon>
        <taxon>eudicotyledons</taxon>
        <taxon>Gunneridae</taxon>
        <taxon>Pentapetalae</taxon>
        <taxon>asterids</taxon>
        <taxon>lamiids</taxon>
        <taxon>Lamiales</taxon>
        <taxon>Oleaceae</taxon>
        <taxon>Oleeae</taxon>
        <taxon>Olea</taxon>
    </lineage>
</organism>
<sequence>SKDNIDRNIFTLSDFLLQSDFSNVEEEQALEMEETLEGDWSEKYISLGGPMDNKG</sequence>
<gene>
    <name evidence="1" type="ORF">OLEA9_A027910</name>
</gene>
<evidence type="ECO:0000313" key="2">
    <source>
        <dbReference type="Proteomes" id="UP000594638"/>
    </source>
</evidence>
<dbReference type="Proteomes" id="UP000594638">
    <property type="component" value="Unassembled WGS sequence"/>
</dbReference>
<accession>A0A8S0R148</accession>
<dbReference type="Gramene" id="OE9A027910T1">
    <property type="protein sequence ID" value="OE9A027910C1"/>
    <property type="gene ID" value="OE9A027910"/>
</dbReference>
<keyword evidence="2" id="KW-1185">Reference proteome</keyword>
<reference evidence="1 2" key="1">
    <citation type="submission" date="2019-12" db="EMBL/GenBank/DDBJ databases">
        <authorList>
            <person name="Alioto T."/>
            <person name="Alioto T."/>
            <person name="Gomez Garrido J."/>
        </authorList>
    </citation>
    <scope>NUCLEOTIDE SEQUENCE [LARGE SCALE GENOMIC DNA]</scope>
</reference>
<dbReference type="EMBL" id="CACTIH010002028">
    <property type="protein sequence ID" value="CAA2971838.1"/>
    <property type="molecule type" value="Genomic_DNA"/>
</dbReference>
<proteinExistence type="predicted"/>
<protein>
    <submittedName>
        <fullName evidence="1">Uncharacterized protein</fullName>
    </submittedName>
</protein>